<keyword evidence="2" id="KW-1185">Reference proteome</keyword>
<evidence type="ECO:0000313" key="2">
    <source>
        <dbReference type="Proteomes" id="UP000275348"/>
    </source>
</evidence>
<organism evidence="1 2">
    <name type="scientific">Faecalibacter macacae</name>
    <dbReference type="NCBI Taxonomy" id="1859289"/>
    <lineage>
        <taxon>Bacteria</taxon>
        <taxon>Pseudomonadati</taxon>
        <taxon>Bacteroidota</taxon>
        <taxon>Flavobacteriia</taxon>
        <taxon>Flavobacteriales</taxon>
        <taxon>Weeksellaceae</taxon>
        <taxon>Faecalibacter</taxon>
    </lineage>
</organism>
<sequence>MKNLYRKIAFVIVFVLIQIQLLAYIKDSRFIQDIIANKNIFQDEQLLLNFDNAIWGVNSNQFNVIANDKFIDSNGIEYPITLGANGNATIQKIGSWPSGFNLDENTGIISVDNSVNERPISGLNYRVCVGQLCKESSLLYQQINDVIQVTKTITSTASDIINGKDLEYEIRIVNSNNSAKSVSFEEALAASTTNTILTKNQIEFVSWVFNNPSTHPSTLLSVDNITNKLKGDFIINANSEIVIKVKANLKAIIVPSINSITNVNTLDNSDNYLVNNENVLLYIDVIQYNKDLAITSRIQDPNSTQPGNRITIRVTNVGKETIIAGVNSNNKIVVELDFDATSDNVYNMILGDFTYDGPSLPTTLGNRKFILNNNVNLAPGEYKEFSFTKDNFSNAGTNQERTHTFTLKYTPDQNSTNNTSILTHRNAPQPGKISFEQNSDVLSKYVCYNGSFKMYNRTSATSEITAANVDYKYQFSNDGGLTWQFIKGYSATNNNKTIIDVSIPKPDGDNSTDIVHDKDQYNTIEFINVTSDFLIRRYSFNAGQPNLYSWTEPIEVKVEQNTIQFANGVNSFSIVKGTPFYLPQVTTTYKSDLKYFRINPDSGDLTEITDTQSPISLTLPEGVESKTYEFLVQATTTNTGGNNNSNISSALGCETLEIFKVIVYDPTKCNIYTKRTFATHVKSWTSGLSGVANPEQAIPQDYNGEIHVNRANAATLTGGVVLLGIGTVGVDLYFTDESGNLLNLKNKKVVIKLGEQYSGLKVAGGLSVRAIKTDRTLNNLSVAPNLVGATKGVKGGVLDALKGDNVFEYSFIPATTSGTPEEFNGVRIQLGSLIGVADLASVFYAYIEEEDTITNNDDYCTLINSDIIVSPPSSLQYPDNQRDVDASYVKSGSDKIENQNIKLNRSAEDAYWGNYSEVLNVASSLSSVVFPYYSIDDDYDSYTLFNATAGVLNMQFLRAKLRQAARPGDQVQITLAYPNINVLNLNLLQLGNFKIVYYNKGAKVGEELLEKFRVLDIGLFNFKDKRRAVLSRPVNFIYDEVELQQFNTVSVNLGDGIHIHDIRINPLLAFSTQQDPKDVTEICAAEPIIIEKPDFCTTYRLSLARVSKFGTENYKKEDGSDLLDYKGRKIYPIEEIVDLTPEELTSFGIDSTVFNSIDLDNELKAYFNLELSQLFTGELYDGKMLIKLQAVRKGCDYGEPQYLRVDFNNCNQGIINPVIMNSAKY</sequence>
<proteinExistence type="predicted"/>
<evidence type="ECO:0000313" key="1">
    <source>
        <dbReference type="EMBL" id="RLZ09212.1"/>
    </source>
</evidence>
<name>A0A3L9M8U9_9FLAO</name>
<gene>
    <name evidence="1" type="ORF">EAH69_08295</name>
</gene>
<dbReference type="AlphaFoldDB" id="A0A3L9M8U9"/>
<comment type="caution">
    <text evidence="1">The sequence shown here is derived from an EMBL/GenBank/DDBJ whole genome shotgun (WGS) entry which is preliminary data.</text>
</comment>
<dbReference type="OrthoDB" id="1236981at2"/>
<dbReference type="RefSeq" id="WP_121934732.1">
    <property type="nucleotide sequence ID" value="NZ_RDOJ01000010.1"/>
</dbReference>
<accession>A0A3L9M8U9</accession>
<protein>
    <submittedName>
        <fullName evidence="1">Uncharacterized protein</fullName>
    </submittedName>
</protein>
<reference evidence="1 2" key="1">
    <citation type="submission" date="2018-10" db="EMBL/GenBank/DDBJ databases">
        <authorList>
            <person name="Chen X."/>
        </authorList>
    </citation>
    <scope>NUCLEOTIDE SEQUENCE [LARGE SCALE GENOMIC DNA]</scope>
    <source>
        <strain evidence="1 2">YIM 102668</strain>
    </source>
</reference>
<dbReference type="EMBL" id="RDOJ01000010">
    <property type="protein sequence ID" value="RLZ09212.1"/>
    <property type="molecule type" value="Genomic_DNA"/>
</dbReference>
<dbReference type="Proteomes" id="UP000275348">
    <property type="component" value="Unassembled WGS sequence"/>
</dbReference>